<dbReference type="Pfam" id="PF04985">
    <property type="entry name" value="Phage_tube"/>
    <property type="match status" value="1"/>
</dbReference>
<evidence type="ECO:0000313" key="1">
    <source>
        <dbReference type="EMBL" id="KWD98260.1"/>
    </source>
</evidence>
<dbReference type="AlphaFoldDB" id="A0A107FRB9"/>
<dbReference type="NCBIfam" id="TIGR01611">
    <property type="entry name" value="tail_tube"/>
    <property type="match status" value="1"/>
</dbReference>
<name>A0A107FRB9_9BURK</name>
<sequence length="167" mass="18320">MVPETLNNMALYVDGRGFAGRSPEVNPPKLKLKTEDYRAGGMDAPIKVDQGMEALQASFSMGSLERDVLKFFGLADGNAFNGTFRGAFRDTKGKVKAVAAILRGMLSEYDPGSWKPGDKSEVKYTVELSYYKMEIDGAVVHEFDVLNMIRVVDGVDQLADVRKALGM</sequence>
<dbReference type="EMBL" id="LPIX01000076">
    <property type="protein sequence ID" value="KWD98260.1"/>
    <property type="molecule type" value="Genomic_DNA"/>
</dbReference>
<reference evidence="1 2" key="1">
    <citation type="submission" date="2015-11" db="EMBL/GenBank/DDBJ databases">
        <title>Expanding the genomic diversity of Burkholderia species for the development of highly accurate diagnostics.</title>
        <authorList>
            <person name="Sahl J."/>
            <person name="Keim P."/>
            <person name="Wagner D."/>
        </authorList>
    </citation>
    <scope>NUCLEOTIDE SEQUENCE [LARGE SCALE GENOMIC DNA]</scope>
    <source>
        <strain evidence="1 2">MSMB2167WGS</strain>
    </source>
</reference>
<dbReference type="OrthoDB" id="3078668at2"/>
<gene>
    <name evidence="1" type="ORF">WL73_20055</name>
</gene>
<evidence type="ECO:0000313" key="2">
    <source>
        <dbReference type="Proteomes" id="UP000062998"/>
    </source>
</evidence>
<dbReference type="Proteomes" id="UP000062998">
    <property type="component" value="Unassembled WGS sequence"/>
</dbReference>
<protein>
    <submittedName>
        <fullName evidence="1">Phage tail protein</fullName>
    </submittedName>
</protein>
<comment type="caution">
    <text evidence="1">The sequence shown here is derived from an EMBL/GenBank/DDBJ whole genome shotgun (WGS) entry which is preliminary data.</text>
</comment>
<dbReference type="RefSeq" id="WP_060326138.1">
    <property type="nucleotide sequence ID" value="NZ_LPIU01000033.1"/>
</dbReference>
<dbReference type="InterPro" id="IPR006498">
    <property type="entry name" value="Tail_tube"/>
</dbReference>
<proteinExistence type="predicted"/>
<organism evidence="1 2">
    <name type="scientific">Burkholderia ubonensis</name>
    <dbReference type="NCBI Taxonomy" id="101571"/>
    <lineage>
        <taxon>Bacteria</taxon>
        <taxon>Pseudomonadati</taxon>
        <taxon>Pseudomonadota</taxon>
        <taxon>Betaproteobacteria</taxon>
        <taxon>Burkholderiales</taxon>
        <taxon>Burkholderiaceae</taxon>
        <taxon>Burkholderia</taxon>
        <taxon>Burkholderia cepacia complex</taxon>
    </lineage>
</organism>
<accession>A0A107FRB9</accession>